<comment type="caution">
    <text evidence="2">The sequence shown here is derived from an EMBL/GenBank/DDBJ whole genome shotgun (WGS) entry which is preliminary data.</text>
</comment>
<evidence type="ECO:0000259" key="1">
    <source>
        <dbReference type="PROSITE" id="PS50943"/>
    </source>
</evidence>
<reference evidence="3" key="1">
    <citation type="journal article" date="2019" name="Int. J. Syst. Evol. Microbiol.">
        <title>The Global Catalogue of Microorganisms (GCM) 10K type strain sequencing project: providing services to taxonomists for standard genome sequencing and annotation.</title>
        <authorList>
            <consortium name="The Broad Institute Genomics Platform"/>
            <consortium name="The Broad Institute Genome Sequencing Center for Infectious Disease"/>
            <person name="Wu L."/>
            <person name="Ma J."/>
        </authorList>
    </citation>
    <scope>NUCLEOTIDE SEQUENCE [LARGE SCALE GENOMIC DNA]</scope>
    <source>
        <strain evidence="3">JCM 17388</strain>
    </source>
</reference>
<keyword evidence="3" id="KW-1185">Reference proteome</keyword>
<evidence type="ECO:0000313" key="2">
    <source>
        <dbReference type="EMBL" id="GAA4182582.1"/>
    </source>
</evidence>
<gene>
    <name evidence="2" type="ORF">GCM10022252_08700</name>
</gene>
<dbReference type="InterPro" id="IPR043917">
    <property type="entry name" value="DUF5753"/>
</dbReference>
<evidence type="ECO:0000313" key="3">
    <source>
        <dbReference type="Proteomes" id="UP001501251"/>
    </source>
</evidence>
<dbReference type="RefSeq" id="WP_344915136.1">
    <property type="nucleotide sequence ID" value="NZ_BAABAQ010000001.1"/>
</dbReference>
<dbReference type="InterPro" id="IPR010982">
    <property type="entry name" value="Lambda_DNA-bd_dom_sf"/>
</dbReference>
<name>A0ABP8AEH2_9ACTN</name>
<dbReference type="Pfam" id="PF19054">
    <property type="entry name" value="DUF5753"/>
    <property type="match status" value="1"/>
</dbReference>
<dbReference type="CDD" id="cd00093">
    <property type="entry name" value="HTH_XRE"/>
    <property type="match status" value="1"/>
</dbReference>
<dbReference type="SUPFAM" id="SSF47413">
    <property type="entry name" value="lambda repressor-like DNA-binding domains"/>
    <property type="match status" value="1"/>
</dbReference>
<proteinExistence type="predicted"/>
<sequence length="280" mass="31222">MSTYQKAREALGLRLRELRRDARLTGAELAAAHGWHRTKIPKIENGKQTPSDADLEAWAASCGVPEQARELIAALRSLEGQYVEFRRMFRAGMAGQQRAFAEVEAAATFIRNFETCFVPGLLQTPEYARERLTEAVAYDSATDDLDEAVAARMARQQIIYSTGRRFHFVITESVLKLRLCPVEILAGQLERLAVASTMRTIRLGVIPFEARYPVEPVHGFHIFDDRHVSVETLTAELTITQASEVNAYLGSFARLADAAVYGREARALIDRALDDLVPGK</sequence>
<organism evidence="2 3">
    <name type="scientific">Streptosporangium oxazolinicum</name>
    <dbReference type="NCBI Taxonomy" id="909287"/>
    <lineage>
        <taxon>Bacteria</taxon>
        <taxon>Bacillati</taxon>
        <taxon>Actinomycetota</taxon>
        <taxon>Actinomycetes</taxon>
        <taxon>Streptosporangiales</taxon>
        <taxon>Streptosporangiaceae</taxon>
        <taxon>Streptosporangium</taxon>
    </lineage>
</organism>
<dbReference type="PROSITE" id="PS50943">
    <property type="entry name" value="HTH_CROC1"/>
    <property type="match status" value="1"/>
</dbReference>
<dbReference type="InterPro" id="IPR001387">
    <property type="entry name" value="Cro/C1-type_HTH"/>
</dbReference>
<protein>
    <submittedName>
        <fullName evidence="2">Helix-turn-helix transcriptional regulator</fullName>
    </submittedName>
</protein>
<feature type="domain" description="HTH cro/C1-type" evidence="1">
    <location>
        <begin position="15"/>
        <end position="69"/>
    </location>
</feature>
<dbReference type="Proteomes" id="UP001501251">
    <property type="component" value="Unassembled WGS sequence"/>
</dbReference>
<dbReference type="Gene3D" id="1.10.260.40">
    <property type="entry name" value="lambda repressor-like DNA-binding domains"/>
    <property type="match status" value="1"/>
</dbReference>
<dbReference type="Pfam" id="PF13560">
    <property type="entry name" value="HTH_31"/>
    <property type="match status" value="1"/>
</dbReference>
<dbReference type="SMART" id="SM00530">
    <property type="entry name" value="HTH_XRE"/>
    <property type="match status" value="1"/>
</dbReference>
<accession>A0ABP8AEH2</accession>
<dbReference type="EMBL" id="BAABAQ010000001">
    <property type="protein sequence ID" value="GAA4182582.1"/>
    <property type="molecule type" value="Genomic_DNA"/>
</dbReference>